<dbReference type="Gene3D" id="3.30.70.20">
    <property type="match status" value="2"/>
</dbReference>
<evidence type="ECO:0000313" key="5">
    <source>
        <dbReference type="EMBL" id="RJP23248.1"/>
    </source>
</evidence>
<dbReference type="InterPro" id="IPR009051">
    <property type="entry name" value="Helical_ferredxn"/>
</dbReference>
<dbReference type="PANTHER" id="PTHR42783">
    <property type="entry name" value="GLUTAMATE SYNTHASE [NADPH] SMALL CHAIN"/>
    <property type="match status" value="1"/>
</dbReference>
<evidence type="ECO:0000256" key="3">
    <source>
        <dbReference type="ARBA" id="ARBA00023014"/>
    </source>
</evidence>
<dbReference type="InterPro" id="IPR036188">
    <property type="entry name" value="FAD/NAD-bd_sf"/>
</dbReference>
<name>A0A3A4NRR3_ABYX5</name>
<dbReference type="Pfam" id="PF14691">
    <property type="entry name" value="Fer4_20"/>
    <property type="match status" value="1"/>
</dbReference>
<dbReference type="PRINTS" id="PR00469">
    <property type="entry name" value="PNDRDTASEII"/>
</dbReference>
<dbReference type="Pfam" id="PF12838">
    <property type="entry name" value="Fer4_7"/>
    <property type="match status" value="1"/>
</dbReference>
<feature type="domain" description="4Fe-4S ferredoxin-type" evidence="4">
    <location>
        <begin position="105"/>
        <end position="134"/>
    </location>
</feature>
<dbReference type="GO" id="GO:0046872">
    <property type="term" value="F:metal ion binding"/>
    <property type="evidence" value="ECO:0007669"/>
    <property type="project" value="UniProtKB-KW"/>
</dbReference>
<gene>
    <name evidence="5" type="ORF">C4520_06760</name>
</gene>
<dbReference type="SUPFAM" id="SSF51971">
    <property type="entry name" value="Nucleotide-binding domain"/>
    <property type="match status" value="1"/>
</dbReference>
<dbReference type="SUPFAM" id="SSF46548">
    <property type="entry name" value="alpha-helical ferredoxin"/>
    <property type="match status" value="3"/>
</dbReference>
<evidence type="ECO:0000256" key="2">
    <source>
        <dbReference type="ARBA" id="ARBA00023004"/>
    </source>
</evidence>
<dbReference type="InterPro" id="IPR017900">
    <property type="entry name" value="4Fe4S_Fe_S_CS"/>
</dbReference>
<protein>
    <submittedName>
        <fullName evidence="5">4Fe-4S dicluster domain-containing protein</fullName>
    </submittedName>
</protein>
<dbReference type="PROSITE" id="PS51379">
    <property type="entry name" value="4FE4S_FER_2"/>
    <property type="match status" value="3"/>
</dbReference>
<keyword evidence="1" id="KW-0479">Metal-binding</keyword>
<dbReference type="GO" id="GO:0051536">
    <property type="term" value="F:iron-sulfur cluster binding"/>
    <property type="evidence" value="ECO:0007669"/>
    <property type="project" value="UniProtKB-KW"/>
</dbReference>
<dbReference type="PROSITE" id="PS00198">
    <property type="entry name" value="4FE4S_FER_1"/>
    <property type="match status" value="3"/>
</dbReference>
<accession>A0A3A4NRR3</accession>
<evidence type="ECO:0000313" key="6">
    <source>
        <dbReference type="Proteomes" id="UP000265882"/>
    </source>
</evidence>
<dbReference type="EMBL" id="QZKU01000048">
    <property type="protein sequence ID" value="RJP23248.1"/>
    <property type="molecule type" value="Genomic_DNA"/>
</dbReference>
<dbReference type="AlphaFoldDB" id="A0A3A4NRR3"/>
<keyword evidence="3" id="KW-0411">Iron-sulfur</keyword>
<evidence type="ECO:0000256" key="1">
    <source>
        <dbReference type="ARBA" id="ARBA00022723"/>
    </source>
</evidence>
<reference evidence="5 6" key="1">
    <citation type="journal article" date="2017" name="ISME J.">
        <title>Energy and carbon metabolisms in a deep terrestrial subsurface fluid microbial community.</title>
        <authorList>
            <person name="Momper L."/>
            <person name="Jungbluth S.P."/>
            <person name="Lee M.D."/>
            <person name="Amend J.P."/>
        </authorList>
    </citation>
    <scope>NUCLEOTIDE SEQUENCE [LARGE SCALE GENOMIC DNA]</scope>
    <source>
        <strain evidence="5">SURF_5</strain>
    </source>
</reference>
<dbReference type="InterPro" id="IPR017896">
    <property type="entry name" value="4Fe4S_Fe-S-bd"/>
</dbReference>
<dbReference type="Pfam" id="PF07992">
    <property type="entry name" value="Pyr_redox_2"/>
    <property type="match status" value="1"/>
</dbReference>
<comment type="caution">
    <text evidence="5">The sequence shown here is derived from an EMBL/GenBank/DDBJ whole genome shotgun (WGS) entry which is preliminary data.</text>
</comment>
<dbReference type="SUPFAM" id="SSF51905">
    <property type="entry name" value="FAD/NAD(P)-binding domain"/>
    <property type="match status" value="1"/>
</dbReference>
<dbReference type="Gene3D" id="1.10.1060.10">
    <property type="entry name" value="Alpha-helical ferredoxin"/>
    <property type="match status" value="2"/>
</dbReference>
<feature type="domain" description="4Fe-4S ferredoxin-type" evidence="4">
    <location>
        <begin position="1044"/>
        <end position="1073"/>
    </location>
</feature>
<evidence type="ECO:0000259" key="4">
    <source>
        <dbReference type="PROSITE" id="PS51379"/>
    </source>
</evidence>
<dbReference type="Proteomes" id="UP000265882">
    <property type="component" value="Unassembled WGS sequence"/>
</dbReference>
<dbReference type="InterPro" id="IPR028261">
    <property type="entry name" value="DPD_II"/>
</dbReference>
<dbReference type="PRINTS" id="PR00368">
    <property type="entry name" value="FADPNR"/>
</dbReference>
<dbReference type="Pfam" id="PF00037">
    <property type="entry name" value="Fer4"/>
    <property type="match status" value="1"/>
</dbReference>
<dbReference type="PANTHER" id="PTHR42783:SF3">
    <property type="entry name" value="GLUTAMATE SYNTHASE [NADPH] SMALL CHAIN-RELATED"/>
    <property type="match status" value="1"/>
</dbReference>
<dbReference type="GO" id="GO:0016491">
    <property type="term" value="F:oxidoreductase activity"/>
    <property type="evidence" value="ECO:0007669"/>
    <property type="project" value="InterPro"/>
</dbReference>
<dbReference type="InterPro" id="IPR023753">
    <property type="entry name" value="FAD/NAD-binding_dom"/>
</dbReference>
<sequence length="1124" mass="122842">MTPRKASKQPKKAILLVGSGYGALKAAEDLAQSGIPVVWVTNAPHFLKLPGGTETFSEWPDDINFQFRPLYLRVTRHPLVTPLTGARLESLEQSPVGIRAVVTQNPQYIDYDLCTGCGRCMEVCPLNNSDHPPLSRSPAYCPSRALELNKRKLAECRVNCPLGVNVQAYMALAAASRFEEALRVIKEDNPLPGICGRVCHHPCEASCRRKELDEPIAIRDVKRFLADYEAEHGPVKLDSAKSDHNGERVAIIGSGPAGLTAAHFLNRAGFSVTVFEALPEAGGMLRAGINSFRLPRKVLDAEVLAIAGSGVEIRTGHKIDSAAALLKQGFKAILLATGTHEDLRLNIPGEDFEGIEHCVAFLSRMNLYKEGRVKARTVVIGAGNSAMDAARTALRLGAEEVTILAIERENEMPAHPREIREAREEGVKFVLGAAPVEFEGAANQVNKIICRPAHWSEPDSQGARRIAYDSDETFAIEAETVIVAIGQRPHLKEFGLAQEGFLTDKAGRIQAGDDFSTSIPGVFAAGDVVTGPSTVIGSMASGRKAAAFMIEHLTRNRSQFSELTAESRGVGEYVEISEDIPKQSRPEMAQRQPKVRRRDFEEVDFGLTPEQAVAEAKRCLQCGACCECRVCESVCTDIGAIDHFREGRRFEFSCPSVIIADSQEIGSIDHVEGKRIFHLSDLKAEIDLVDVLVSGSSAAGRAMTEAAPLRVTAIPNEVEPPEPAGDERLGIFICNCNGAMAPKAVMDRIMDLAARVPSVAHSEIIFSACHPRGADQIARSVREKRLNRVILGSCVCCPLEFQCISCNDQRTRARIHLFDRLGLPRNHFEMINIKDHLLPGGQTDDEIFEKAREILKGALIRVHLLGRLRQGITEIGKNIMILGGSEVGISCAMNLSLQGFHVRLIHKCTTAGGARLPDFIARRPIDGKIGRSITHVEEAEIQEISGHLGDFRVSLVSGGVHHTWRASVICLTDENVLPLAIQENMMGLKKLYRYNFAFFHTPQLGLYRVLPRTLKRVNAFEAGTALAAEVATVTAEAFLKDHELSPRVDPELCRGCGRCAEICPFNAIKMVSSQHGIYTAEVIRHNCVGCGGCVGRCPVTAMDIPYFSNQLLEDIVMKTFSGER</sequence>
<organism evidence="5 6">
    <name type="scientific">Abyssobacteria bacterium (strain SURF_5)</name>
    <dbReference type="NCBI Taxonomy" id="2093360"/>
    <lineage>
        <taxon>Bacteria</taxon>
        <taxon>Pseudomonadati</taxon>
        <taxon>Candidatus Hydrogenedentota</taxon>
        <taxon>Candidatus Abyssobacteria</taxon>
    </lineage>
</organism>
<dbReference type="SUPFAM" id="SSF54862">
    <property type="entry name" value="4Fe-4S ferredoxins"/>
    <property type="match status" value="1"/>
</dbReference>
<proteinExistence type="predicted"/>
<feature type="domain" description="4Fe-4S ferredoxin-type" evidence="4">
    <location>
        <begin position="1078"/>
        <end position="1107"/>
    </location>
</feature>
<dbReference type="Gene3D" id="3.50.50.60">
    <property type="entry name" value="FAD/NAD(P)-binding domain"/>
    <property type="match status" value="2"/>
</dbReference>
<keyword evidence="2" id="KW-0408">Iron</keyword>